<dbReference type="InterPro" id="IPR023753">
    <property type="entry name" value="FAD/NAD-binding_dom"/>
</dbReference>
<name>A0AA41Q1B4_9ACTN</name>
<protein>
    <submittedName>
        <fullName evidence="6">FAD-dependent oxidoreductase</fullName>
    </submittedName>
</protein>
<dbReference type="InterPro" id="IPR041575">
    <property type="entry name" value="Rubredoxin_C"/>
</dbReference>
<evidence type="ECO:0000259" key="4">
    <source>
        <dbReference type="Pfam" id="PF07992"/>
    </source>
</evidence>
<keyword evidence="2" id="KW-0285">Flavoprotein</keyword>
<dbReference type="EMBL" id="JAKFHA010000011">
    <property type="protein sequence ID" value="MCF2529481.1"/>
    <property type="molecule type" value="Genomic_DNA"/>
</dbReference>
<dbReference type="Gene3D" id="3.30.390.30">
    <property type="match status" value="1"/>
</dbReference>
<evidence type="ECO:0000313" key="7">
    <source>
        <dbReference type="Proteomes" id="UP001165378"/>
    </source>
</evidence>
<evidence type="ECO:0000313" key="6">
    <source>
        <dbReference type="EMBL" id="MCF2529481.1"/>
    </source>
</evidence>
<evidence type="ECO:0000256" key="2">
    <source>
        <dbReference type="ARBA" id="ARBA00022630"/>
    </source>
</evidence>
<dbReference type="PANTHER" id="PTHR43429:SF3">
    <property type="entry name" value="NITRITE REDUCTASE [NAD(P)H]"/>
    <property type="match status" value="1"/>
</dbReference>
<comment type="caution">
    <text evidence="6">The sequence shown here is derived from an EMBL/GenBank/DDBJ whole genome shotgun (WGS) entry which is preliminary data.</text>
</comment>
<gene>
    <name evidence="6" type="ORF">LZ495_19980</name>
</gene>
<dbReference type="PRINTS" id="PR00368">
    <property type="entry name" value="FADPNR"/>
</dbReference>
<keyword evidence="3" id="KW-0274">FAD</keyword>
<feature type="domain" description="NADH-rubredoxin oxidoreductase C-terminal" evidence="5">
    <location>
        <begin position="324"/>
        <end position="381"/>
    </location>
</feature>
<evidence type="ECO:0000256" key="3">
    <source>
        <dbReference type="ARBA" id="ARBA00022827"/>
    </source>
</evidence>
<evidence type="ECO:0000259" key="5">
    <source>
        <dbReference type="Pfam" id="PF18267"/>
    </source>
</evidence>
<dbReference type="Proteomes" id="UP001165378">
    <property type="component" value="Unassembled WGS sequence"/>
</dbReference>
<accession>A0AA41Q1B4</accession>
<dbReference type="GO" id="GO:0016491">
    <property type="term" value="F:oxidoreductase activity"/>
    <property type="evidence" value="ECO:0007669"/>
    <property type="project" value="InterPro"/>
</dbReference>
<dbReference type="AlphaFoldDB" id="A0AA41Q1B4"/>
<dbReference type="InterPro" id="IPR016156">
    <property type="entry name" value="FAD/NAD-linked_Rdtase_dimer_sf"/>
</dbReference>
<evidence type="ECO:0000256" key="1">
    <source>
        <dbReference type="ARBA" id="ARBA00001974"/>
    </source>
</evidence>
<dbReference type="InterPro" id="IPR036188">
    <property type="entry name" value="FAD/NAD-bd_sf"/>
</dbReference>
<dbReference type="PRINTS" id="PR00411">
    <property type="entry name" value="PNDRDTASEI"/>
</dbReference>
<dbReference type="Gene3D" id="3.50.50.60">
    <property type="entry name" value="FAD/NAD(P)-binding domain"/>
    <property type="match status" value="2"/>
</dbReference>
<reference evidence="6" key="1">
    <citation type="submission" date="2022-01" db="EMBL/GenBank/DDBJ databases">
        <title>Genome-Based Taxonomic Classification of the Phylum Actinobacteria.</title>
        <authorList>
            <person name="Gao Y."/>
        </authorList>
    </citation>
    <scope>NUCLEOTIDE SEQUENCE</scope>
    <source>
        <strain evidence="6">KLBMP 8922</strain>
    </source>
</reference>
<feature type="domain" description="FAD/NAD(P)-binding" evidence="4">
    <location>
        <begin position="5"/>
        <end position="287"/>
    </location>
</feature>
<proteinExistence type="predicted"/>
<dbReference type="InterPro" id="IPR050260">
    <property type="entry name" value="FAD-bd_OxRdtase"/>
</dbReference>
<dbReference type="Pfam" id="PF18267">
    <property type="entry name" value="Rubredoxin_C"/>
    <property type="match status" value="1"/>
</dbReference>
<keyword evidence="7" id="KW-1185">Reference proteome</keyword>
<sequence>MSGRQIVVVGAGMAAARLTAQLLARDPDAAVTLFGDEPHVPYNRALLADVLTGRYAADAIGLPAASAQVRTGSEVVAVDTAARTLELADGSIAAYDTLVFATGSNPVLPPIRNLHCTSNTGEGGRLKQGVHAFRTLADCARLAEAVPGARRAVVVGGGILGVSAARALAALGLPVEIVHQAPYLMERHLDEQGGAALHRALADLGVAVYPENRAKSLVGTDRTEGVELANGYRLDADLVVLACGVRPRVGLARAAGLEVRTGIVVDDTLATSAPDVYAIGDCTEHRGRVHGLAGPAWEQADVLAAHLCGAPAEYPGSRVFARLTAGPVEIAAFGDVAPVDGDGHDVIRLADPTRGTYKKLVLRGDRLVGGILVGDLATVGALTHAYERDEVVPEDPLHLLISRGAPQ</sequence>
<dbReference type="Pfam" id="PF07992">
    <property type="entry name" value="Pyr_redox_2"/>
    <property type="match status" value="1"/>
</dbReference>
<organism evidence="6 7">
    <name type="scientific">Yinghuangia soli</name>
    <dbReference type="NCBI Taxonomy" id="2908204"/>
    <lineage>
        <taxon>Bacteria</taxon>
        <taxon>Bacillati</taxon>
        <taxon>Actinomycetota</taxon>
        <taxon>Actinomycetes</taxon>
        <taxon>Kitasatosporales</taxon>
        <taxon>Streptomycetaceae</taxon>
        <taxon>Yinghuangia</taxon>
    </lineage>
</organism>
<dbReference type="PANTHER" id="PTHR43429">
    <property type="entry name" value="PYRIDINE NUCLEOTIDE-DISULFIDE OXIDOREDUCTASE DOMAIN-CONTAINING"/>
    <property type="match status" value="1"/>
</dbReference>
<comment type="cofactor">
    <cofactor evidence="1">
        <name>FAD</name>
        <dbReference type="ChEBI" id="CHEBI:57692"/>
    </cofactor>
</comment>
<dbReference type="SUPFAM" id="SSF51905">
    <property type="entry name" value="FAD/NAD(P)-binding domain"/>
    <property type="match status" value="1"/>
</dbReference>